<feature type="transmembrane region" description="Helical" evidence="1">
    <location>
        <begin position="243"/>
        <end position="262"/>
    </location>
</feature>
<dbReference type="EMBL" id="AACS02000012">
    <property type="protein sequence ID" value="EAU87204.1"/>
    <property type="molecule type" value="Genomic_DNA"/>
</dbReference>
<feature type="transmembrane region" description="Helical" evidence="1">
    <location>
        <begin position="89"/>
        <end position="109"/>
    </location>
</feature>
<keyword evidence="1" id="KW-0812">Transmembrane</keyword>
<dbReference type="KEGG" id="cci:CC1G_10483"/>
<sequence length="267" mass="29400">MSADTEHAAAVLKIAKIEYASKAIATLSVGIQLFMTIQRLPYLVVGFVIFLLSTTSTSLKHHVEFGTLFFSRREDDYLEWLGPSNSAHIVLRAAIWLFYGYVVLGNGLLLHRLYLAWSGILWARMLGTVAYLGTIASTLAYLIYVARPTADRNAYFIVVNSLVTAAYNIFITSFIGLRLIGTRKKLLKGEGASAGWCEVVAHVLVESAFPIAFFGSIAAIMSTNILFNGGSARMYVIFRVFDVLYEVSAALAPQMIVFQVVMGEMNA</sequence>
<keyword evidence="1" id="KW-0472">Membrane</keyword>
<keyword evidence="1" id="KW-1133">Transmembrane helix</keyword>
<dbReference type="GeneID" id="6011126"/>
<dbReference type="RefSeq" id="XP_001834609.1">
    <property type="nucleotide sequence ID" value="XM_001834557.1"/>
</dbReference>
<feature type="transmembrane region" description="Helical" evidence="1">
    <location>
        <begin position="199"/>
        <end position="223"/>
    </location>
</feature>
<feature type="transmembrane region" description="Helical" evidence="1">
    <location>
        <begin position="155"/>
        <end position="179"/>
    </location>
</feature>
<comment type="caution">
    <text evidence="2">The sequence shown here is derived from an EMBL/GenBank/DDBJ whole genome shotgun (WGS) entry which is preliminary data.</text>
</comment>
<evidence type="ECO:0000313" key="2">
    <source>
        <dbReference type="EMBL" id="EAU87204.1"/>
    </source>
</evidence>
<dbReference type="OrthoDB" id="3357408at2759"/>
<name>A8NL45_COPC7</name>
<proteinExistence type="predicted"/>
<keyword evidence="3" id="KW-1185">Reference proteome</keyword>
<feature type="transmembrane region" description="Helical" evidence="1">
    <location>
        <begin position="121"/>
        <end position="143"/>
    </location>
</feature>
<evidence type="ECO:0000256" key="1">
    <source>
        <dbReference type="SAM" id="Phobius"/>
    </source>
</evidence>
<protein>
    <submittedName>
        <fullName evidence="2">Uncharacterized protein</fullName>
    </submittedName>
</protein>
<dbReference type="Proteomes" id="UP000001861">
    <property type="component" value="Unassembled WGS sequence"/>
</dbReference>
<accession>A8NL45</accession>
<dbReference type="VEuPathDB" id="FungiDB:CC1G_10483"/>
<reference evidence="2 3" key="1">
    <citation type="journal article" date="2010" name="Proc. Natl. Acad. Sci. U.S.A.">
        <title>Insights into evolution of multicellular fungi from the assembled chromosomes of the mushroom Coprinopsis cinerea (Coprinus cinereus).</title>
        <authorList>
            <person name="Stajich J.E."/>
            <person name="Wilke S.K."/>
            <person name="Ahren D."/>
            <person name="Au C.H."/>
            <person name="Birren B.W."/>
            <person name="Borodovsky M."/>
            <person name="Burns C."/>
            <person name="Canback B."/>
            <person name="Casselton L.A."/>
            <person name="Cheng C.K."/>
            <person name="Deng J."/>
            <person name="Dietrich F.S."/>
            <person name="Fargo D.C."/>
            <person name="Farman M.L."/>
            <person name="Gathman A.C."/>
            <person name="Goldberg J."/>
            <person name="Guigo R."/>
            <person name="Hoegger P.J."/>
            <person name="Hooker J.B."/>
            <person name="Huggins A."/>
            <person name="James T.Y."/>
            <person name="Kamada T."/>
            <person name="Kilaru S."/>
            <person name="Kodira C."/>
            <person name="Kues U."/>
            <person name="Kupfer D."/>
            <person name="Kwan H.S."/>
            <person name="Lomsadze A."/>
            <person name="Li W."/>
            <person name="Lilly W.W."/>
            <person name="Ma L.J."/>
            <person name="Mackey A.J."/>
            <person name="Manning G."/>
            <person name="Martin F."/>
            <person name="Muraguchi H."/>
            <person name="Natvig D.O."/>
            <person name="Palmerini H."/>
            <person name="Ramesh M.A."/>
            <person name="Rehmeyer C.J."/>
            <person name="Roe B.A."/>
            <person name="Shenoy N."/>
            <person name="Stanke M."/>
            <person name="Ter-Hovhannisyan V."/>
            <person name="Tunlid A."/>
            <person name="Velagapudi R."/>
            <person name="Vision T.J."/>
            <person name="Zeng Q."/>
            <person name="Zolan M.E."/>
            <person name="Pukkila P.J."/>
        </authorList>
    </citation>
    <scope>NUCLEOTIDE SEQUENCE [LARGE SCALE GENOMIC DNA]</scope>
    <source>
        <strain evidence="3">Okayama-7 / 130 / ATCC MYA-4618 / FGSC 9003</strain>
    </source>
</reference>
<dbReference type="AlphaFoldDB" id="A8NL45"/>
<feature type="transmembrane region" description="Helical" evidence="1">
    <location>
        <begin position="40"/>
        <end position="59"/>
    </location>
</feature>
<organism evidence="2 3">
    <name type="scientific">Coprinopsis cinerea (strain Okayama-7 / 130 / ATCC MYA-4618 / FGSC 9003)</name>
    <name type="common">Inky cap fungus</name>
    <name type="synonym">Hormographiella aspergillata</name>
    <dbReference type="NCBI Taxonomy" id="240176"/>
    <lineage>
        <taxon>Eukaryota</taxon>
        <taxon>Fungi</taxon>
        <taxon>Dikarya</taxon>
        <taxon>Basidiomycota</taxon>
        <taxon>Agaricomycotina</taxon>
        <taxon>Agaricomycetes</taxon>
        <taxon>Agaricomycetidae</taxon>
        <taxon>Agaricales</taxon>
        <taxon>Agaricineae</taxon>
        <taxon>Psathyrellaceae</taxon>
        <taxon>Coprinopsis</taxon>
    </lineage>
</organism>
<gene>
    <name evidence="2" type="ORF">CC1G_10483</name>
</gene>
<dbReference type="InParanoid" id="A8NL45"/>
<evidence type="ECO:0000313" key="3">
    <source>
        <dbReference type="Proteomes" id="UP000001861"/>
    </source>
</evidence>